<dbReference type="OrthoDB" id="31075at2759"/>
<dbReference type="InParanoid" id="A0A152A0W0"/>
<comment type="caution">
    <text evidence="2">The sequence shown here is derived from an EMBL/GenBank/DDBJ whole genome shotgun (WGS) entry which is preliminary data.</text>
</comment>
<feature type="signal peptide" evidence="1">
    <location>
        <begin position="1"/>
        <end position="20"/>
    </location>
</feature>
<keyword evidence="3" id="KW-1185">Reference proteome</keyword>
<organism evidence="2 3">
    <name type="scientific">Tieghemostelium lacteum</name>
    <name type="common">Slime mold</name>
    <name type="synonym">Dictyostelium lacteum</name>
    <dbReference type="NCBI Taxonomy" id="361077"/>
    <lineage>
        <taxon>Eukaryota</taxon>
        <taxon>Amoebozoa</taxon>
        <taxon>Evosea</taxon>
        <taxon>Eumycetozoa</taxon>
        <taxon>Dictyostelia</taxon>
        <taxon>Dictyosteliales</taxon>
        <taxon>Raperosteliaceae</taxon>
        <taxon>Tieghemostelium</taxon>
    </lineage>
</organism>
<feature type="chain" id="PRO_5007593572" description="Transmembrane protein" evidence="1">
    <location>
        <begin position="21"/>
        <end position="636"/>
    </location>
</feature>
<sequence length="636" mass="72418">MKSLLTLSVLLFIIVQIINAKGTPPSFSKTISKLHEMVEDAQIKETKGYEPFVHFQETKGEWKSGVHFNFFGDELKTEARRLFQVPDSNSFVTNFVSYTLLETERYGAIQISEGVIENAINVILSYHDNNQPDYVPAYTFWPQLYNDTFDIYYQYPPNLNDLIDQYGGFQEIVDAFADIFRAYGIVKDMEEFAQQLDAFKQVFKIPSDADDSGCNLALGYSLYRVSDKYPQVFSTWNQQNSNVTALFDVYLKYAYRPASEDRNQNTIDQRTYYAINDFLENYLATNSDTMENLVLPGTWFSSLTDQLLTHNSVMMPFYVNNVDFSVAANSLFGFVSSIQMNPNAKEYFIQSQDLQNMCISITQLIEYGINSGMVYNRSDLALLYYPSIYDFTWFISRLVYNLEEMNQTANGQLPAPLDYILSTLLSVMQTNATNHLLSKQIDSQYWDDFLGDADTNIFGKPVQYGEDRFFSTALSVNALIDIWTLPNSNTGSGSPMRIWRPETPAQVISAVSSAAVYINDNILDNPVQCENAFFSGSVKSSESLAFFYPSNFCEFFNGTSCDPNIFSPVNDIISGMSGIVDQETYDMYIGEIWCNQTVPVTFPGYNFQPFPYWASSSLSYSISMLALTKYQDLSNQ</sequence>
<name>A0A152A0W0_TIELA</name>
<proteinExistence type="predicted"/>
<dbReference type="Proteomes" id="UP000076078">
    <property type="component" value="Unassembled WGS sequence"/>
</dbReference>
<protein>
    <recommendedName>
        <fullName evidence="4">Transmembrane protein</fullName>
    </recommendedName>
</protein>
<keyword evidence="1" id="KW-0732">Signal</keyword>
<dbReference type="AlphaFoldDB" id="A0A152A0W0"/>
<dbReference type="EMBL" id="LODT01000020">
    <property type="protein sequence ID" value="KYQ99756.1"/>
    <property type="molecule type" value="Genomic_DNA"/>
</dbReference>
<evidence type="ECO:0000256" key="1">
    <source>
        <dbReference type="SAM" id="SignalP"/>
    </source>
</evidence>
<accession>A0A152A0W0</accession>
<dbReference type="OMA" id="YWFISRT"/>
<reference evidence="2 3" key="1">
    <citation type="submission" date="2015-12" db="EMBL/GenBank/DDBJ databases">
        <title>Dictyostelia acquired genes for synthesis and detection of signals that induce cell-type specialization by lateral gene transfer from prokaryotes.</title>
        <authorList>
            <person name="Gloeckner G."/>
            <person name="Schaap P."/>
        </authorList>
    </citation>
    <scope>NUCLEOTIDE SEQUENCE [LARGE SCALE GENOMIC DNA]</scope>
    <source>
        <strain evidence="2 3">TK</strain>
    </source>
</reference>
<gene>
    <name evidence="2" type="ORF">DLAC_03700</name>
</gene>
<evidence type="ECO:0000313" key="2">
    <source>
        <dbReference type="EMBL" id="KYQ99756.1"/>
    </source>
</evidence>
<evidence type="ECO:0008006" key="4">
    <source>
        <dbReference type="Google" id="ProtNLM"/>
    </source>
</evidence>
<evidence type="ECO:0000313" key="3">
    <source>
        <dbReference type="Proteomes" id="UP000076078"/>
    </source>
</evidence>